<dbReference type="Gene3D" id="1.10.10.10">
    <property type="entry name" value="Winged helix-like DNA-binding domain superfamily/Winged helix DNA-binding domain"/>
    <property type="match status" value="1"/>
</dbReference>
<keyword evidence="2" id="KW-0812">Transmembrane</keyword>
<feature type="compositionally biased region" description="Basic and acidic residues" evidence="1">
    <location>
        <begin position="442"/>
        <end position="451"/>
    </location>
</feature>
<evidence type="ECO:0000256" key="1">
    <source>
        <dbReference type="SAM" id="MobiDB-lite"/>
    </source>
</evidence>
<organism evidence="3 4">
    <name type="scientific">Fulvitalea axinellae</name>
    <dbReference type="NCBI Taxonomy" id="1182444"/>
    <lineage>
        <taxon>Bacteria</taxon>
        <taxon>Pseudomonadati</taxon>
        <taxon>Bacteroidota</taxon>
        <taxon>Cytophagia</taxon>
        <taxon>Cytophagales</taxon>
        <taxon>Persicobacteraceae</taxon>
        <taxon>Fulvitalea</taxon>
    </lineage>
</organism>
<dbReference type="InterPro" id="IPR051677">
    <property type="entry name" value="AfsR-DnrI-RedD_regulator"/>
</dbReference>
<dbReference type="GO" id="GO:0005975">
    <property type="term" value="P:carbohydrate metabolic process"/>
    <property type="evidence" value="ECO:0007669"/>
    <property type="project" value="UniProtKB-ARBA"/>
</dbReference>
<dbReference type="InterPro" id="IPR036388">
    <property type="entry name" value="WH-like_DNA-bd_sf"/>
</dbReference>
<evidence type="ECO:0008006" key="5">
    <source>
        <dbReference type="Google" id="ProtNLM"/>
    </source>
</evidence>
<dbReference type="GO" id="GO:0003677">
    <property type="term" value="F:DNA binding"/>
    <property type="evidence" value="ECO:0007669"/>
    <property type="project" value="InterPro"/>
</dbReference>
<feature type="transmembrane region" description="Helical" evidence="2">
    <location>
        <begin position="396"/>
        <end position="414"/>
    </location>
</feature>
<dbReference type="AlphaFoldDB" id="A0AAU9CKN6"/>
<dbReference type="GO" id="GO:0004553">
    <property type="term" value="F:hydrolase activity, hydrolyzing O-glycosyl compounds"/>
    <property type="evidence" value="ECO:0007669"/>
    <property type="project" value="UniProtKB-ARBA"/>
</dbReference>
<name>A0AAU9CKN6_9BACT</name>
<protein>
    <recommendedName>
        <fullName evidence="5">LamG-like jellyroll fold domain-containing protein</fullName>
    </recommendedName>
</protein>
<dbReference type="SUPFAM" id="SSF46894">
    <property type="entry name" value="C-terminal effector domain of the bipartite response regulators"/>
    <property type="match status" value="1"/>
</dbReference>
<keyword evidence="2" id="KW-0472">Membrane</keyword>
<dbReference type="InterPro" id="IPR013320">
    <property type="entry name" value="ConA-like_dom_sf"/>
</dbReference>
<evidence type="ECO:0000313" key="3">
    <source>
        <dbReference type="EMBL" id="BDD08487.1"/>
    </source>
</evidence>
<accession>A0AAU9CKN6</accession>
<evidence type="ECO:0000313" key="4">
    <source>
        <dbReference type="Proteomes" id="UP001348817"/>
    </source>
</evidence>
<feature type="region of interest" description="Disordered" evidence="1">
    <location>
        <begin position="429"/>
        <end position="451"/>
    </location>
</feature>
<gene>
    <name evidence="3" type="ORF">FUAX_09190</name>
</gene>
<dbReference type="Gene3D" id="2.60.120.200">
    <property type="match status" value="1"/>
</dbReference>
<evidence type="ECO:0000256" key="2">
    <source>
        <dbReference type="SAM" id="Phobius"/>
    </source>
</evidence>
<dbReference type="KEGG" id="fax:FUAX_09190"/>
<dbReference type="SUPFAM" id="SSF49899">
    <property type="entry name" value="Concanavalin A-like lectins/glucanases"/>
    <property type="match status" value="1"/>
</dbReference>
<dbReference type="Pfam" id="PF13385">
    <property type="entry name" value="Laminin_G_3"/>
    <property type="match status" value="1"/>
</dbReference>
<dbReference type="PANTHER" id="PTHR35807">
    <property type="entry name" value="TRANSCRIPTIONAL REGULATOR REDD-RELATED"/>
    <property type="match status" value="1"/>
</dbReference>
<dbReference type="PANTHER" id="PTHR35807:SF1">
    <property type="entry name" value="TRANSCRIPTIONAL REGULATOR REDD"/>
    <property type="match status" value="1"/>
</dbReference>
<reference evidence="3 4" key="1">
    <citation type="submission" date="2021-12" db="EMBL/GenBank/DDBJ databases">
        <title>Genome sequencing of bacteria with rrn-lacking chromosome and rrn-plasmid.</title>
        <authorList>
            <person name="Anda M."/>
            <person name="Iwasaki W."/>
        </authorList>
    </citation>
    <scope>NUCLEOTIDE SEQUENCE [LARGE SCALE GENOMIC DNA]</scope>
    <source>
        <strain evidence="3 4">DSM 100852</strain>
    </source>
</reference>
<feature type="compositionally biased region" description="Low complexity" evidence="1">
    <location>
        <begin position="429"/>
        <end position="441"/>
    </location>
</feature>
<proteinExistence type="predicted"/>
<keyword evidence="2" id="KW-1133">Transmembrane helix</keyword>
<dbReference type="Proteomes" id="UP001348817">
    <property type="component" value="Chromosome"/>
</dbReference>
<dbReference type="GO" id="GO:0006355">
    <property type="term" value="P:regulation of DNA-templated transcription"/>
    <property type="evidence" value="ECO:0007669"/>
    <property type="project" value="InterPro"/>
</dbReference>
<dbReference type="EMBL" id="AP025314">
    <property type="protein sequence ID" value="BDD08487.1"/>
    <property type="molecule type" value="Genomic_DNA"/>
</dbReference>
<dbReference type="InterPro" id="IPR016032">
    <property type="entry name" value="Sig_transdc_resp-reg_C-effctor"/>
</dbReference>
<keyword evidence="4" id="KW-1185">Reference proteome</keyword>
<sequence>MSLEGLGLPDKIIRSLLADSAVTLVVSKKTAQDMAEENFAGTLFTKDQTSVYALGSSGLAVWNPDFSVPTGPLYKQCVGIWKRNGAPPYWVVADLENIEEAVALVRAVNEAPRVRGIVQFEDGEALGDVTWMEFPDLVTQGRFSYPTRGISDPQMSPHKAGFRFSPDIMRFNGRNRKTEKIFKAIPLTLEDDLQAHWLATGTAKVKNPEHDDPSHHNLEDPKAFLYDGSSSYTDCGASSIDLIDSVFTVSAMVSITNYVDATNRTHAESSRSILGKGVSFVIKLVGNKPTLTVVGQSDYIFNYDLSVNKWYRLTLVCVANRYAKAYVDGELIGTREIGPVPKNEYKVMIGSDLWDEFFGGKINDVLVWKRELSEEEVSKIPEFVSRTDVSATLKKYGFALMTLFVALIGAGIYYRKKKSAQQFSVPDVSRSPVTPTVSVPVRKPEPKKEENPSQIQLFGRFKVKNNKSEDVTKRFSPKIRQLLILLLIHERDGVSTKKLTETLWPEYDIKSAKNTRGTNIQKLKKALADVDGAEVEYAHKLWRVRVNSPYMCDYKLVSDTFHDSRDNPQLAIERLPLLLENLEKGRLVPNLNAPWLDHHIETLNDLVLDFCMRISDSLGPKETRLQRQLAEIIFLIDPVNEQALHLKIKALNAEGKHSLAKHAYERFEQEYEDLYSEEFEGEFADFL</sequence>